<protein>
    <recommendedName>
        <fullName evidence="3">Na(+)-translocating NADH-quinone reductase subunit F</fullName>
    </recommendedName>
</protein>
<dbReference type="AlphaFoldDB" id="A0A1H4AW73"/>
<evidence type="ECO:0008006" key="3">
    <source>
        <dbReference type="Google" id="ProtNLM"/>
    </source>
</evidence>
<dbReference type="EMBL" id="FNQF01000005">
    <property type="protein sequence ID" value="SEA39892.1"/>
    <property type="molecule type" value="Genomic_DNA"/>
</dbReference>
<accession>A0A1H4AW73</accession>
<dbReference type="RefSeq" id="WP_093244035.1">
    <property type="nucleotide sequence ID" value="NZ_FNQF01000005.1"/>
</dbReference>
<keyword evidence="2" id="KW-1185">Reference proteome</keyword>
<dbReference type="STRING" id="908615.SAMN05421540_105158"/>
<dbReference type="Proteomes" id="UP000198820">
    <property type="component" value="Unassembled WGS sequence"/>
</dbReference>
<evidence type="ECO:0000313" key="2">
    <source>
        <dbReference type="Proteomes" id="UP000198820"/>
    </source>
</evidence>
<evidence type="ECO:0000313" key="1">
    <source>
        <dbReference type="EMBL" id="SEA39892.1"/>
    </source>
</evidence>
<organism evidence="1 2">
    <name type="scientific">Psychroflexus halocasei</name>
    <dbReference type="NCBI Taxonomy" id="908615"/>
    <lineage>
        <taxon>Bacteria</taxon>
        <taxon>Pseudomonadati</taxon>
        <taxon>Bacteroidota</taxon>
        <taxon>Flavobacteriia</taxon>
        <taxon>Flavobacteriales</taxon>
        <taxon>Flavobacteriaceae</taxon>
        <taxon>Psychroflexus</taxon>
    </lineage>
</organism>
<sequence>MALLNDQQLHNLAMNIAGKDLESMGYEFLGVNSKIGKNPQFVAIKDSKLIFVLVRAIQYPDNPVFYDKALAEKVRDHGEKHKARTYYAGVGLANSLDYDLPIDSDQNYIVNYTGLIEIKP</sequence>
<name>A0A1H4AW73_9FLAO</name>
<gene>
    <name evidence="1" type="ORF">SAMN05421540_105158</name>
</gene>
<proteinExistence type="predicted"/>
<reference evidence="1 2" key="1">
    <citation type="submission" date="2016-10" db="EMBL/GenBank/DDBJ databases">
        <authorList>
            <person name="de Groot N.N."/>
        </authorList>
    </citation>
    <scope>NUCLEOTIDE SEQUENCE [LARGE SCALE GENOMIC DNA]</scope>
    <source>
        <strain evidence="1 2">DSM 23581</strain>
    </source>
</reference>